<comment type="caution">
    <text evidence="1">The sequence shown here is derived from an EMBL/GenBank/DDBJ whole genome shotgun (WGS) entry which is preliminary data.</text>
</comment>
<name>A0ABP8ZHM3_9ACTN</name>
<dbReference type="EMBL" id="BAABKN010000033">
    <property type="protein sequence ID" value="GAA4756875.1"/>
    <property type="molecule type" value="Genomic_DNA"/>
</dbReference>
<dbReference type="Pfam" id="PF13279">
    <property type="entry name" value="4HBT_2"/>
    <property type="match status" value="1"/>
</dbReference>
<dbReference type="SUPFAM" id="SSF54637">
    <property type="entry name" value="Thioesterase/thiol ester dehydrase-isomerase"/>
    <property type="match status" value="1"/>
</dbReference>
<dbReference type="InterPro" id="IPR029069">
    <property type="entry name" value="HotDog_dom_sf"/>
</dbReference>
<protein>
    <submittedName>
        <fullName evidence="1">Thioesterase family protein</fullName>
    </submittedName>
</protein>
<accession>A0ABP8ZHM3</accession>
<gene>
    <name evidence="1" type="ORF">GCM10023350_48110</name>
</gene>
<sequence>MTTAHPSYDELAALPAYATRAVPTAFEDINGHLNIRHYVGIASEGLDESLLDVGIPQNWPTVAGQGVFTAEHHMTYLSELRTGDKISVRVRVVGRSARAAHVVAYLLDDTHQKLSYVMEEIFLHIDMDSRRTSDWPEDVAAAIDRRVAADAELPWKPALSGSMSLR</sequence>
<dbReference type="Gene3D" id="3.10.129.10">
    <property type="entry name" value="Hotdog Thioesterase"/>
    <property type="match status" value="1"/>
</dbReference>
<reference evidence="2" key="1">
    <citation type="journal article" date="2019" name="Int. J. Syst. Evol. Microbiol.">
        <title>The Global Catalogue of Microorganisms (GCM) 10K type strain sequencing project: providing services to taxonomists for standard genome sequencing and annotation.</title>
        <authorList>
            <consortium name="The Broad Institute Genomics Platform"/>
            <consortium name="The Broad Institute Genome Sequencing Center for Infectious Disease"/>
            <person name="Wu L."/>
            <person name="Ma J."/>
        </authorList>
    </citation>
    <scope>NUCLEOTIDE SEQUENCE [LARGE SCALE GENOMIC DNA]</scope>
    <source>
        <strain evidence="2">JCM 18532</strain>
    </source>
</reference>
<evidence type="ECO:0000313" key="1">
    <source>
        <dbReference type="EMBL" id="GAA4756875.1"/>
    </source>
</evidence>
<evidence type="ECO:0000313" key="2">
    <source>
        <dbReference type="Proteomes" id="UP001499882"/>
    </source>
</evidence>
<keyword evidence="2" id="KW-1185">Reference proteome</keyword>
<proteinExistence type="predicted"/>
<organism evidence="1 2">
    <name type="scientific">Nocardioides endophyticus</name>
    <dbReference type="NCBI Taxonomy" id="1353775"/>
    <lineage>
        <taxon>Bacteria</taxon>
        <taxon>Bacillati</taxon>
        <taxon>Actinomycetota</taxon>
        <taxon>Actinomycetes</taxon>
        <taxon>Propionibacteriales</taxon>
        <taxon>Nocardioidaceae</taxon>
        <taxon>Nocardioides</taxon>
    </lineage>
</organism>
<dbReference type="CDD" id="cd00586">
    <property type="entry name" value="4HBT"/>
    <property type="match status" value="1"/>
</dbReference>
<dbReference type="RefSeq" id="WP_345529652.1">
    <property type="nucleotide sequence ID" value="NZ_BAABKN010000033.1"/>
</dbReference>
<dbReference type="Proteomes" id="UP001499882">
    <property type="component" value="Unassembled WGS sequence"/>
</dbReference>